<feature type="chain" id="PRO_5037150393" evidence="1">
    <location>
        <begin position="24"/>
        <end position="251"/>
    </location>
</feature>
<keyword evidence="3" id="KW-1185">Reference proteome</keyword>
<gene>
    <name evidence="2" type="ORF">GCM10010912_52930</name>
</gene>
<comment type="caution">
    <text evidence="2">The sequence shown here is derived from an EMBL/GenBank/DDBJ whole genome shotgun (WGS) entry which is preliminary data.</text>
</comment>
<evidence type="ECO:0000313" key="3">
    <source>
        <dbReference type="Proteomes" id="UP000637643"/>
    </source>
</evidence>
<evidence type="ECO:0000313" key="2">
    <source>
        <dbReference type="EMBL" id="GGG01466.1"/>
    </source>
</evidence>
<organism evidence="2 3">
    <name type="scientific">Paenibacillus albidus</name>
    <dbReference type="NCBI Taxonomy" id="2041023"/>
    <lineage>
        <taxon>Bacteria</taxon>
        <taxon>Bacillati</taxon>
        <taxon>Bacillota</taxon>
        <taxon>Bacilli</taxon>
        <taxon>Bacillales</taxon>
        <taxon>Paenibacillaceae</taxon>
        <taxon>Paenibacillus</taxon>
    </lineage>
</organism>
<dbReference type="Pfam" id="PF20316">
    <property type="entry name" value="DUF6612"/>
    <property type="match status" value="1"/>
</dbReference>
<feature type="signal peptide" evidence="1">
    <location>
        <begin position="1"/>
        <end position="23"/>
    </location>
</feature>
<dbReference type="RefSeq" id="WP_189030228.1">
    <property type="nucleotide sequence ID" value="NZ_BMKR01000032.1"/>
</dbReference>
<proteinExistence type="predicted"/>
<sequence length="251" mass="28460">MFRRLLYAGVLMLLVLTGCSANAESTVDSAAGTRTAEILALSRAELSKQASYSIESKKEEKTTYGAEEERKENVVSVVFNADYIVSPFTVHMITKNSEEDRVKEQYISEEDYHEHVTDGVFIKMDAQKQQKEKLSAQKFVNPYDWIDHYLVDPGSMQLSEQGEQYVLSIETSTQKASESTRQVLEQEMLDMIKLSYILDKETLLPQEVKAEFNASSKSELLQLESVSEFTTTLSNYNGVQEIVMPEAFSEQ</sequence>
<dbReference type="Proteomes" id="UP000637643">
    <property type="component" value="Unassembled WGS sequence"/>
</dbReference>
<reference evidence="2" key="1">
    <citation type="journal article" date="2014" name="Int. J. Syst. Evol. Microbiol.">
        <title>Complete genome sequence of Corynebacterium casei LMG S-19264T (=DSM 44701T), isolated from a smear-ripened cheese.</title>
        <authorList>
            <consortium name="US DOE Joint Genome Institute (JGI-PGF)"/>
            <person name="Walter F."/>
            <person name="Albersmeier A."/>
            <person name="Kalinowski J."/>
            <person name="Ruckert C."/>
        </authorList>
    </citation>
    <scope>NUCLEOTIDE SEQUENCE</scope>
    <source>
        <strain evidence="2">CGMCC 1.16134</strain>
    </source>
</reference>
<dbReference type="InterPro" id="IPR046720">
    <property type="entry name" value="DUF6612"/>
</dbReference>
<dbReference type="PROSITE" id="PS51257">
    <property type="entry name" value="PROKAR_LIPOPROTEIN"/>
    <property type="match status" value="1"/>
</dbReference>
<protein>
    <submittedName>
        <fullName evidence="2">Uncharacterized protein</fullName>
    </submittedName>
</protein>
<dbReference type="AlphaFoldDB" id="A0A917CYC7"/>
<evidence type="ECO:0000256" key="1">
    <source>
        <dbReference type="SAM" id="SignalP"/>
    </source>
</evidence>
<dbReference type="EMBL" id="BMKR01000032">
    <property type="protein sequence ID" value="GGG01466.1"/>
    <property type="molecule type" value="Genomic_DNA"/>
</dbReference>
<keyword evidence="1" id="KW-0732">Signal</keyword>
<reference evidence="2" key="2">
    <citation type="submission" date="2020-09" db="EMBL/GenBank/DDBJ databases">
        <authorList>
            <person name="Sun Q."/>
            <person name="Zhou Y."/>
        </authorList>
    </citation>
    <scope>NUCLEOTIDE SEQUENCE</scope>
    <source>
        <strain evidence="2">CGMCC 1.16134</strain>
    </source>
</reference>
<accession>A0A917CYC7</accession>
<name>A0A917CYC7_9BACL</name>